<gene>
    <name evidence="1" type="ORF">NPIL_477581</name>
</gene>
<organism evidence="1 2">
    <name type="scientific">Nephila pilipes</name>
    <name type="common">Giant wood spider</name>
    <name type="synonym">Nephila maculata</name>
    <dbReference type="NCBI Taxonomy" id="299642"/>
    <lineage>
        <taxon>Eukaryota</taxon>
        <taxon>Metazoa</taxon>
        <taxon>Ecdysozoa</taxon>
        <taxon>Arthropoda</taxon>
        <taxon>Chelicerata</taxon>
        <taxon>Arachnida</taxon>
        <taxon>Araneae</taxon>
        <taxon>Araneomorphae</taxon>
        <taxon>Entelegynae</taxon>
        <taxon>Araneoidea</taxon>
        <taxon>Nephilidae</taxon>
        <taxon>Nephila</taxon>
    </lineage>
</organism>
<comment type="caution">
    <text evidence="1">The sequence shown here is derived from an EMBL/GenBank/DDBJ whole genome shotgun (WGS) entry which is preliminary data.</text>
</comment>
<reference evidence="1" key="1">
    <citation type="submission" date="2020-08" db="EMBL/GenBank/DDBJ databases">
        <title>Multicomponent nature underlies the extraordinary mechanical properties of spider dragline silk.</title>
        <authorList>
            <person name="Kono N."/>
            <person name="Nakamura H."/>
            <person name="Mori M."/>
            <person name="Yoshida Y."/>
            <person name="Ohtoshi R."/>
            <person name="Malay A.D."/>
            <person name="Moran D.A.P."/>
            <person name="Tomita M."/>
            <person name="Numata K."/>
            <person name="Arakawa K."/>
        </authorList>
    </citation>
    <scope>NUCLEOTIDE SEQUENCE</scope>
</reference>
<evidence type="ECO:0000313" key="1">
    <source>
        <dbReference type="EMBL" id="GFT85398.1"/>
    </source>
</evidence>
<dbReference type="AlphaFoldDB" id="A0A8X6PRN1"/>
<evidence type="ECO:0000313" key="2">
    <source>
        <dbReference type="Proteomes" id="UP000887013"/>
    </source>
</evidence>
<protein>
    <submittedName>
        <fullName evidence="1">Uncharacterized protein</fullName>
    </submittedName>
</protein>
<name>A0A8X6PRN1_NEPPI</name>
<accession>A0A8X6PRN1</accession>
<dbReference type="EMBL" id="BMAW01023919">
    <property type="protein sequence ID" value="GFT85398.1"/>
    <property type="molecule type" value="Genomic_DNA"/>
</dbReference>
<keyword evidence="2" id="KW-1185">Reference proteome</keyword>
<dbReference type="Proteomes" id="UP000887013">
    <property type="component" value="Unassembled WGS sequence"/>
</dbReference>
<sequence length="155" mass="17294">MFPRFHLGNVILKEGLSSLPGRRSIRRDAPPSIFISKQWGSSRETKNNAVITITFARFFFFRSPSPQRSAVNSALPSADRADRQSLGLGIKVNIPGEQMQYSENVPSAIRSRSPHYKLCEKGHPADFVFLSPSMAKGPSIVQGFIPLDTYHLIYS</sequence>
<proteinExistence type="predicted"/>